<feature type="region of interest" description="Disordered" evidence="13">
    <location>
        <begin position="1105"/>
        <end position="1233"/>
    </location>
</feature>
<feature type="compositionally biased region" description="Gly residues" evidence="13">
    <location>
        <begin position="1"/>
        <end position="11"/>
    </location>
</feature>
<dbReference type="GO" id="GO:0010008">
    <property type="term" value="C:endosome membrane"/>
    <property type="evidence" value="ECO:0007669"/>
    <property type="project" value="UniProtKB-SubCell"/>
</dbReference>
<dbReference type="STRING" id="58919.A0A316ZBY6"/>
<sequence length="2133" mass="228657">MYGAGQWGGQQGQPQQQGYMQPQMTGYPQQQQGQFQQQQQQRPMQQQGFMQPQQTGMMGMQPQQTGMMGGMGMGMQPQATGMGMGGMGMGMGGMGLGGPGMAQQRFGGGGAPSPGMLGPGGSGMLGGQQPNRFLSPSPGLAPQQTGMMRPQQQQGLSPQMTGYPGMQPQQTGLMPQMTGMPMDPRMQLMSSQFLPASQPFSGGAPLASNMNFSNASMQPANFQSSIQTLSQQQAGTREPRIPWALSKEERKSYDAIFRAWDQQGTGFVSGDVAREVFGQSGLDQDRLMQVWHLSDTENRGKLNLAEFHVAMGLIYRALNGNDMPNELPPELIPPSARDLSESVDFLKDLLKRDTNVRNTTGLNIPEAGSNSNTSYSKTRSFHENPVAPGAGGVPKKDAAAYKHEDGSATSGYKSSSRHLDRRTVRYGGESAADDLSEMKRQLTSTQRMLDDGNKSDDDDDARELEREMEELRFRIRRVQDDIEYYNRRGGRESGESRRKAERELMHLLHERLPLLEKRLEAKDAKKRDRRLDESRARDRRNDASYSRGSAYRDSDRDYSRSSSAAQDRDDRDRRDDRSRYDDRERDRYDDRERDDERRRRDDRDARPRSPAPAPPAPPAPVERAAPPPPAPAAAPAAAAPPPAAGPPKNATPEERQAWIREQAQKRIQERMRALGAVAPSSAPSAPDPTVEARLAADKAEAEARSAQADEEARVREEARKARIEEQRLEREKVAVQTVKAEVAEQAASDAPPPLAVVQAAKEEINDQEEMIRRREEVLKKEKEERMARLKKLEEEEAEAQRQEEAFKQKQSMFASKPATSSALPAPARKGKGGPPPPPPSRKAGASAAASAAAPPPAPPAAPAAPTPPAPPAPPAAPEAPAAAPGSTNPFHRMQGGAPAAGAAAAASTNPWAASSPGGLPAPSRSAAPSAPAAPAPPTSSAFRAPPSRAAPADDDWGDSDKDDDDDDDPDGPGSSSRATRQNLAAALFSGLVPQATGRATPPSAPATPKSAPPPPAAPPAPPAPPAAAAPPAPPAPPAAPPAPPAPPAGGPPVFGAPAPPPPPPAAPSGPFVPPPEAGNRGALLGAIQGGLKLRKAVTVDKSGPLVAGAVKGDPGPPVQKYVPPPSPPPAPAAPMAPEPNWNRQSVDWANNMAVDQMNGQKASLLPDEPSVREEPEDSGDEDEAPEDPNGHNLPALSVEPPNGGYTPAEIDTPATAAAAEDATAADPEDPTADYDLTQSVRCRSLYAYEAQRDEDLGFEEHQVIIAHPAKDAGGDWWYGTLLSGAAGTKGTFPKAYVQPIQPAHAKALYDFTGSSAEEASFTVGQELIVVDQEDPDWWRVDHADQILIAPAAYLELSVAQRSEVPKPAAGSASTPPAEPVPVAARLADAPSAVAAPPVLAPLAPEARELSSLGSPADVPDVPPRLATPPPGTDEALQQALRESQQQHAALERLQDPGEDDAAALRQALDESQKDDRLLRVARAREEKDLQRALELSRQAASTPPPAEPAAQLSASELVETADDDEDDSSDESATGWTSSEDESEEEEAAEIETEETRRQRVMERLRVLEAAGVIVRNEDETAGGEDGDAAEGNAPMRRRSTVRRKPEAPERRKTVRRNRSKSALKPRPERPLPPPPAPVEPEKQIDDAYDRFQRMAAEVSLSQESSAAAVTSPKRASRRTSAGPGGSATPPMPSSPPPESASAGSSRFGAGEGRTSHFLSTIKGLGSRRGAASPAERKATPTISGPMALGSPSLNSLSSDVTEGGFAAEQAAMTTSGWASMVPAEVLSSLSDKERKRQEAIFEFIATESTHVRDLQIIVEVFFNEMHASGLLSAKASRVVFANVEEVLLAAVSLLSDLETRQRMEVYVSSISDILARHMPAMQVYLPYCVNQTSAAQILQSERQRNPAIDAQLQTLRREHPAARGLDLSSFLLIPMQRLTRYPLLISQIERYTEPDVGDAEALHSALRMSESILNKTNEAIRERETRERLHAISEDLWVGKAARLDLTKDTRAMGPRRIVREDVLTKAKSGRKLTAVLCSDLLVLLSERKLYRMPMPLEELVVREVPAGLTGRDDLAFQLVHGGTDKINLRASSPRACHAWMQAINEARSACLEASMRAPRQARHSGAAVSVF</sequence>
<dbReference type="CDD" id="cd00174">
    <property type="entry name" value="SH3"/>
    <property type="match status" value="1"/>
</dbReference>
<dbReference type="SMART" id="SM00325">
    <property type="entry name" value="RhoGEF"/>
    <property type="match status" value="1"/>
</dbReference>
<dbReference type="PROSITE" id="PS50002">
    <property type="entry name" value="SH3"/>
    <property type="match status" value="1"/>
</dbReference>
<dbReference type="PROSITE" id="PS50330">
    <property type="entry name" value="UIM"/>
    <property type="match status" value="1"/>
</dbReference>
<dbReference type="InterPro" id="IPR003124">
    <property type="entry name" value="WH2_dom"/>
</dbReference>
<dbReference type="SMART" id="SM00246">
    <property type="entry name" value="WH2"/>
    <property type="match status" value="1"/>
</dbReference>
<dbReference type="SMART" id="SM00233">
    <property type="entry name" value="PH"/>
    <property type="match status" value="1"/>
</dbReference>
<dbReference type="GO" id="GO:0003779">
    <property type="term" value="F:actin binding"/>
    <property type="evidence" value="ECO:0007669"/>
    <property type="project" value="InterPro"/>
</dbReference>
<feature type="region of interest" description="Disordered" evidence="13">
    <location>
        <begin position="1"/>
        <end position="50"/>
    </location>
</feature>
<keyword evidence="21" id="KW-1185">Reference proteome</keyword>
<evidence type="ECO:0000256" key="13">
    <source>
        <dbReference type="SAM" id="MobiDB-lite"/>
    </source>
</evidence>
<dbReference type="Gene3D" id="1.10.238.10">
    <property type="entry name" value="EF-hand"/>
    <property type="match status" value="1"/>
</dbReference>
<feature type="compositionally biased region" description="Low complexity" evidence="13">
    <location>
        <begin position="12"/>
        <end position="50"/>
    </location>
</feature>
<feature type="compositionally biased region" description="Pro residues" evidence="13">
    <location>
        <begin position="1114"/>
        <end position="1137"/>
    </location>
</feature>
<feature type="region of interest" description="Disordered" evidence="13">
    <location>
        <begin position="767"/>
        <end position="1083"/>
    </location>
</feature>
<dbReference type="Pfam" id="PF16652">
    <property type="entry name" value="PH_13"/>
    <property type="match status" value="1"/>
</dbReference>
<feature type="compositionally biased region" description="Acidic residues" evidence="13">
    <location>
        <begin position="1519"/>
        <end position="1530"/>
    </location>
</feature>
<dbReference type="InterPro" id="IPR003903">
    <property type="entry name" value="UIM_dom"/>
</dbReference>
<feature type="compositionally biased region" description="Basic residues" evidence="13">
    <location>
        <begin position="1613"/>
        <end position="1624"/>
    </location>
</feature>
<keyword evidence="11" id="KW-0472">Membrane</keyword>
<dbReference type="Pfam" id="PF08226">
    <property type="entry name" value="DUF1720"/>
    <property type="match status" value="1"/>
</dbReference>
<dbReference type="InterPro" id="IPR011993">
    <property type="entry name" value="PH-like_dom_sf"/>
</dbReference>
<evidence type="ECO:0000256" key="3">
    <source>
        <dbReference type="ARBA" id="ARBA00015110"/>
    </source>
</evidence>
<dbReference type="GeneID" id="37272686"/>
<evidence type="ECO:0000256" key="2">
    <source>
        <dbReference type="ARBA" id="ARBA00004496"/>
    </source>
</evidence>
<dbReference type="InterPro" id="IPR036028">
    <property type="entry name" value="SH3-like_dom_sf"/>
</dbReference>
<evidence type="ECO:0000259" key="14">
    <source>
        <dbReference type="PROSITE" id="PS50002"/>
    </source>
</evidence>
<feature type="compositionally biased region" description="Basic and acidic residues" evidence="13">
    <location>
        <begin position="694"/>
        <end position="703"/>
    </location>
</feature>
<dbReference type="CDD" id="cd00160">
    <property type="entry name" value="RhoGEF"/>
    <property type="match status" value="1"/>
</dbReference>
<evidence type="ECO:0000313" key="20">
    <source>
        <dbReference type="EMBL" id="PWN99039.1"/>
    </source>
</evidence>
<dbReference type="GO" id="GO:0015031">
    <property type="term" value="P:protein transport"/>
    <property type="evidence" value="ECO:0007669"/>
    <property type="project" value="UniProtKB-KW"/>
</dbReference>
<reference evidence="20 21" key="1">
    <citation type="journal article" date="2018" name="Mol. Biol. Evol.">
        <title>Broad Genomic Sampling Reveals a Smut Pathogenic Ancestry of the Fungal Clade Ustilaginomycotina.</title>
        <authorList>
            <person name="Kijpornyongpan T."/>
            <person name="Mondo S.J."/>
            <person name="Barry K."/>
            <person name="Sandor L."/>
            <person name="Lee J."/>
            <person name="Lipzen A."/>
            <person name="Pangilinan J."/>
            <person name="LaButti K."/>
            <person name="Hainaut M."/>
            <person name="Henrissat B."/>
            <person name="Grigoriev I.V."/>
            <person name="Spatafora J.W."/>
            <person name="Aime M.C."/>
        </authorList>
    </citation>
    <scope>NUCLEOTIDE SEQUENCE [LARGE SCALE GENOMIC DNA]</scope>
    <source>
        <strain evidence="20 21">MCA 4186</strain>
    </source>
</reference>
<feature type="compositionally biased region" description="Low complexity" evidence="13">
    <location>
        <begin position="1206"/>
        <end position="1225"/>
    </location>
</feature>
<keyword evidence="7" id="KW-0963">Cytoplasm</keyword>
<dbReference type="Gene3D" id="1.20.900.10">
    <property type="entry name" value="Dbl homology (DH) domain"/>
    <property type="match status" value="1"/>
</dbReference>
<feature type="compositionally biased region" description="Basic and acidic residues" evidence="13">
    <location>
        <begin position="651"/>
        <end position="672"/>
    </location>
</feature>
<evidence type="ECO:0000256" key="5">
    <source>
        <dbReference type="ARBA" id="ARBA00022443"/>
    </source>
</evidence>
<feature type="compositionally biased region" description="Basic and acidic residues" evidence="13">
    <location>
        <begin position="394"/>
        <end position="406"/>
    </location>
</feature>
<evidence type="ECO:0000256" key="12">
    <source>
        <dbReference type="PROSITE-ProRule" id="PRU00192"/>
    </source>
</evidence>
<dbReference type="GO" id="GO:0005886">
    <property type="term" value="C:plasma membrane"/>
    <property type="evidence" value="ECO:0007669"/>
    <property type="project" value="UniProtKB-SubCell"/>
</dbReference>
<dbReference type="GO" id="GO:0035025">
    <property type="term" value="P:positive regulation of Rho protein signal transduction"/>
    <property type="evidence" value="ECO:0007669"/>
    <property type="project" value="TreeGrafter"/>
</dbReference>
<dbReference type="PROSITE" id="PS00741">
    <property type="entry name" value="DH_1"/>
    <property type="match status" value="1"/>
</dbReference>
<dbReference type="Pfam" id="PF00621">
    <property type="entry name" value="RhoGEF"/>
    <property type="match status" value="1"/>
</dbReference>
<dbReference type="GO" id="GO:0005509">
    <property type="term" value="F:calcium ion binding"/>
    <property type="evidence" value="ECO:0007669"/>
    <property type="project" value="InterPro"/>
</dbReference>
<dbReference type="PROSITE" id="PS51082">
    <property type="entry name" value="WH2"/>
    <property type="match status" value="1"/>
</dbReference>
<evidence type="ECO:0000256" key="8">
    <source>
        <dbReference type="ARBA" id="ARBA00022583"/>
    </source>
</evidence>
<keyword evidence="9" id="KW-0677">Repeat</keyword>
<dbReference type="GO" id="GO:0006897">
    <property type="term" value="P:endocytosis"/>
    <property type="evidence" value="ECO:0007669"/>
    <property type="project" value="UniProtKB-KW"/>
</dbReference>
<evidence type="ECO:0000256" key="6">
    <source>
        <dbReference type="ARBA" id="ARBA00022448"/>
    </source>
</evidence>
<feature type="compositionally biased region" description="Acidic residues" evidence="13">
    <location>
        <begin position="952"/>
        <end position="970"/>
    </location>
</feature>
<dbReference type="InterPro" id="IPR000261">
    <property type="entry name" value="EH_dom"/>
</dbReference>
<feature type="compositionally biased region" description="Pro residues" evidence="13">
    <location>
        <begin position="1057"/>
        <end position="1076"/>
    </location>
</feature>
<dbReference type="PANTHER" id="PTHR46006:SF6">
    <property type="entry name" value="INTERSECTIN-2 ISOFORM X1"/>
    <property type="match status" value="1"/>
</dbReference>
<feature type="compositionally biased region" description="Low complexity" evidence="13">
    <location>
        <begin position="895"/>
        <end position="930"/>
    </location>
</feature>
<evidence type="ECO:0000313" key="21">
    <source>
        <dbReference type="Proteomes" id="UP000245946"/>
    </source>
</evidence>
<dbReference type="PROSITE" id="PS50031">
    <property type="entry name" value="EH"/>
    <property type="match status" value="1"/>
</dbReference>
<dbReference type="PROSITE" id="PS50222">
    <property type="entry name" value="EF_HAND_2"/>
    <property type="match status" value="1"/>
</dbReference>
<dbReference type="InterPro" id="IPR001331">
    <property type="entry name" value="GDS_CDC24_CS"/>
</dbReference>
<evidence type="ECO:0000259" key="15">
    <source>
        <dbReference type="PROSITE" id="PS50003"/>
    </source>
</evidence>
<dbReference type="Gene3D" id="2.30.30.40">
    <property type="entry name" value="SH3 Domains"/>
    <property type="match status" value="2"/>
</dbReference>
<dbReference type="SMART" id="SM00326">
    <property type="entry name" value="SH3"/>
    <property type="match status" value="2"/>
</dbReference>
<feature type="compositionally biased region" description="Basic and acidic residues" evidence="13">
    <location>
        <begin position="550"/>
        <end position="559"/>
    </location>
</feature>
<feature type="compositionally biased region" description="Pro residues" evidence="13">
    <location>
        <begin position="1420"/>
        <end position="1431"/>
    </location>
</feature>
<dbReference type="Pfam" id="PF02205">
    <property type="entry name" value="WH2"/>
    <property type="match status" value="1"/>
</dbReference>
<feature type="compositionally biased region" description="Polar residues" evidence="13">
    <location>
        <begin position="1660"/>
        <end position="1669"/>
    </location>
</feature>
<dbReference type="GO" id="GO:0005085">
    <property type="term" value="F:guanyl-nucleotide exchange factor activity"/>
    <property type="evidence" value="ECO:0007669"/>
    <property type="project" value="InterPro"/>
</dbReference>
<dbReference type="InterPro" id="IPR000219">
    <property type="entry name" value="DH_dom"/>
</dbReference>
<gene>
    <name evidence="20" type="ORF">FA09DRAFT_359647</name>
</gene>
<proteinExistence type="predicted"/>
<feature type="compositionally biased region" description="Basic and acidic residues" evidence="13">
    <location>
        <begin position="566"/>
        <end position="607"/>
    </location>
</feature>
<evidence type="ECO:0000256" key="10">
    <source>
        <dbReference type="ARBA" id="ARBA00022927"/>
    </source>
</evidence>
<dbReference type="PANTHER" id="PTHR46006">
    <property type="entry name" value="RHO GUANINE NUCLEOTIDE EXCHANGE FACTOR AT 64C, ISOFORM A"/>
    <property type="match status" value="1"/>
</dbReference>
<keyword evidence="5 12" id="KW-0728">SH3 domain</keyword>
<feature type="compositionally biased region" description="Acidic residues" evidence="13">
    <location>
        <begin position="1174"/>
        <end position="1186"/>
    </location>
</feature>
<feature type="compositionally biased region" description="Polar residues" evidence="13">
    <location>
        <begin position="359"/>
        <end position="378"/>
    </location>
</feature>
<dbReference type="InterPro" id="IPR001452">
    <property type="entry name" value="SH3_domain"/>
</dbReference>
<feature type="compositionally biased region" description="Basic and acidic residues" evidence="13">
    <location>
        <begin position="516"/>
        <end position="542"/>
    </location>
</feature>
<dbReference type="SUPFAM" id="SSF47473">
    <property type="entry name" value="EF-hand"/>
    <property type="match status" value="1"/>
</dbReference>
<evidence type="ECO:0000259" key="16">
    <source>
        <dbReference type="PROSITE" id="PS50010"/>
    </source>
</evidence>
<name>A0A316ZBY6_9BASI</name>
<feature type="region of interest" description="Disordered" evidence="13">
    <location>
        <begin position="1410"/>
        <end position="1475"/>
    </location>
</feature>
<dbReference type="SMART" id="SM00027">
    <property type="entry name" value="EH"/>
    <property type="match status" value="1"/>
</dbReference>
<dbReference type="RefSeq" id="XP_025599318.1">
    <property type="nucleotide sequence ID" value="XM_025745142.1"/>
</dbReference>
<feature type="region of interest" description="Disordered" evidence="13">
    <location>
        <begin position="1489"/>
        <end position="1751"/>
    </location>
</feature>
<dbReference type="Proteomes" id="UP000245946">
    <property type="component" value="Unassembled WGS sequence"/>
</dbReference>
<dbReference type="InterPro" id="IPR035899">
    <property type="entry name" value="DBL_dom_sf"/>
</dbReference>
<feature type="compositionally biased region" description="Pro residues" evidence="13">
    <location>
        <begin position="1002"/>
        <end position="1050"/>
    </location>
</feature>
<feature type="compositionally biased region" description="Acidic residues" evidence="13">
    <location>
        <begin position="1539"/>
        <end position="1553"/>
    </location>
</feature>
<evidence type="ECO:0000256" key="7">
    <source>
        <dbReference type="ARBA" id="ARBA00022490"/>
    </source>
</evidence>
<feature type="compositionally biased region" description="Pro residues" evidence="13">
    <location>
        <begin position="609"/>
        <end position="645"/>
    </location>
</feature>
<feature type="compositionally biased region" description="Basic and acidic residues" evidence="13">
    <location>
        <begin position="767"/>
        <end position="807"/>
    </location>
</feature>
<feature type="domain" description="PH" evidence="15">
    <location>
        <begin position="2018"/>
        <end position="2110"/>
    </location>
</feature>
<feature type="compositionally biased region" description="Polar residues" evidence="13">
    <location>
        <begin position="811"/>
        <end position="821"/>
    </location>
</feature>
<evidence type="ECO:0000256" key="1">
    <source>
        <dbReference type="ARBA" id="ARBA00004170"/>
    </source>
</evidence>
<dbReference type="GO" id="GO:0035556">
    <property type="term" value="P:intracellular signal transduction"/>
    <property type="evidence" value="ECO:0007669"/>
    <property type="project" value="InterPro"/>
</dbReference>
<feature type="compositionally biased region" description="Low complexity" evidence="13">
    <location>
        <begin position="938"/>
        <end position="950"/>
    </location>
</feature>
<dbReference type="InterPro" id="IPR051480">
    <property type="entry name" value="Endocytic_GEF_Adapter"/>
</dbReference>
<feature type="domain" description="EF-hand" evidence="18">
    <location>
        <begin position="282"/>
        <end position="317"/>
    </location>
</feature>
<feature type="compositionally biased region" description="Low complexity" evidence="13">
    <location>
        <begin position="841"/>
        <end position="852"/>
    </location>
</feature>
<dbReference type="PROSITE" id="PS50010">
    <property type="entry name" value="DH_2"/>
    <property type="match status" value="1"/>
</dbReference>
<accession>A0A316ZBY6</accession>
<evidence type="ECO:0000259" key="19">
    <source>
        <dbReference type="PROSITE" id="PS51082"/>
    </source>
</evidence>
<dbReference type="InterPro" id="IPR013182">
    <property type="entry name" value="DUF1720"/>
</dbReference>
<dbReference type="Pfam" id="PF00018">
    <property type="entry name" value="SH3_1"/>
    <property type="match status" value="1"/>
</dbReference>
<organism evidence="20 21">
    <name type="scientific">Tilletiopsis washingtonensis</name>
    <dbReference type="NCBI Taxonomy" id="58919"/>
    <lineage>
        <taxon>Eukaryota</taxon>
        <taxon>Fungi</taxon>
        <taxon>Dikarya</taxon>
        <taxon>Basidiomycota</taxon>
        <taxon>Ustilaginomycotina</taxon>
        <taxon>Exobasidiomycetes</taxon>
        <taxon>Entylomatales</taxon>
        <taxon>Entylomatales incertae sedis</taxon>
        <taxon>Tilletiopsis</taxon>
    </lineage>
</organism>
<keyword evidence="6" id="KW-0813">Transport</keyword>
<feature type="region of interest" description="Disordered" evidence="13">
    <location>
        <begin position="516"/>
        <end position="713"/>
    </location>
</feature>
<feature type="domain" description="SH3" evidence="14">
    <location>
        <begin position="1300"/>
        <end position="1359"/>
    </location>
</feature>
<keyword evidence="10" id="KW-0653">Protein transport</keyword>
<dbReference type="Pfam" id="PF12763">
    <property type="entry name" value="EH"/>
    <property type="match status" value="1"/>
</dbReference>
<dbReference type="SUPFAM" id="SSF50044">
    <property type="entry name" value="SH3-domain"/>
    <property type="match status" value="2"/>
</dbReference>
<keyword evidence="8" id="KW-0254">Endocytosis</keyword>
<feature type="compositionally biased region" description="Low complexity" evidence="13">
    <location>
        <begin position="1700"/>
        <end position="1709"/>
    </location>
</feature>
<dbReference type="CDD" id="cd00052">
    <property type="entry name" value="EH"/>
    <property type="match status" value="1"/>
</dbReference>
<evidence type="ECO:0000259" key="17">
    <source>
        <dbReference type="PROSITE" id="PS50031"/>
    </source>
</evidence>
<dbReference type="EMBL" id="KZ819289">
    <property type="protein sequence ID" value="PWN99039.1"/>
    <property type="molecule type" value="Genomic_DNA"/>
</dbReference>
<dbReference type="Gene3D" id="2.30.29.30">
    <property type="entry name" value="Pleckstrin-homology domain (PH domain)/Phosphotyrosine-binding domain (PTB)"/>
    <property type="match status" value="1"/>
</dbReference>
<feature type="compositionally biased region" description="Acidic residues" evidence="13">
    <location>
        <begin position="1580"/>
        <end position="1589"/>
    </location>
</feature>
<comment type="subcellular location">
    <subcellularLocation>
        <location evidence="2">Cytoplasm</location>
    </subcellularLocation>
    <subcellularLocation>
        <location evidence="1">Membrane</location>
        <topology evidence="1">Peripheral membrane protein</topology>
    </subcellularLocation>
</comment>
<feature type="domain" description="DH" evidence="16">
    <location>
        <begin position="1796"/>
        <end position="1980"/>
    </location>
</feature>
<dbReference type="SMART" id="SM00726">
    <property type="entry name" value="UIM"/>
    <property type="match status" value="3"/>
</dbReference>
<feature type="compositionally biased region" description="Basic and acidic residues" evidence="13">
    <location>
        <begin position="1554"/>
        <end position="1567"/>
    </location>
</feature>
<evidence type="ECO:0000259" key="18">
    <source>
        <dbReference type="PROSITE" id="PS50222"/>
    </source>
</evidence>
<feature type="compositionally biased region" description="Pro residues" evidence="13">
    <location>
        <begin position="853"/>
        <end position="877"/>
    </location>
</feature>
<dbReference type="InterPro" id="IPR001849">
    <property type="entry name" value="PH_domain"/>
</dbReference>
<evidence type="ECO:0000256" key="11">
    <source>
        <dbReference type="ARBA" id="ARBA00023136"/>
    </source>
</evidence>
<evidence type="ECO:0000256" key="9">
    <source>
        <dbReference type="ARBA" id="ARBA00022737"/>
    </source>
</evidence>
<feature type="region of interest" description="Disordered" evidence="13">
    <location>
        <begin position="359"/>
        <end position="461"/>
    </location>
</feature>
<dbReference type="PROSITE" id="PS50003">
    <property type="entry name" value="PH_DOMAIN"/>
    <property type="match status" value="1"/>
</dbReference>
<dbReference type="SUPFAM" id="SSF50729">
    <property type="entry name" value="PH domain-like"/>
    <property type="match status" value="1"/>
</dbReference>
<protein>
    <recommendedName>
        <fullName evidence="3">Actin cytoskeleton-regulatory complex protein PAN1</fullName>
    </recommendedName>
    <alternativeName>
        <fullName evidence="4">Actin cytoskeleton-regulatory complex protein pan1</fullName>
    </alternativeName>
</protein>
<feature type="compositionally biased region" description="Pro residues" evidence="13">
    <location>
        <begin position="1690"/>
        <end position="1699"/>
    </location>
</feature>
<dbReference type="GO" id="GO:0030479">
    <property type="term" value="C:actin cortical patch"/>
    <property type="evidence" value="ECO:0007669"/>
    <property type="project" value="UniProtKB-SubCell"/>
</dbReference>
<evidence type="ECO:0000256" key="4">
    <source>
        <dbReference type="ARBA" id="ARBA00020728"/>
    </source>
</evidence>
<feature type="compositionally biased region" description="Basic and acidic residues" evidence="13">
    <location>
        <begin position="1640"/>
        <end position="1653"/>
    </location>
</feature>
<dbReference type="InterPro" id="IPR002048">
    <property type="entry name" value="EF_hand_dom"/>
</dbReference>
<feature type="domain" description="WH2" evidence="19">
    <location>
        <begin position="1079"/>
        <end position="1096"/>
    </location>
</feature>
<dbReference type="OrthoDB" id="1716625at2759"/>
<feature type="domain" description="EH" evidence="17">
    <location>
        <begin position="249"/>
        <end position="338"/>
    </location>
</feature>
<dbReference type="InterPro" id="IPR011992">
    <property type="entry name" value="EF-hand-dom_pair"/>
</dbReference>
<dbReference type="SUPFAM" id="SSF48065">
    <property type="entry name" value="DBL homology domain (DH-domain)"/>
    <property type="match status" value="1"/>
</dbReference>